<dbReference type="Proteomes" id="UP000253729">
    <property type="component" value="Unassembled WGS sequence"/>
</dbReference>
<proteinExistence type="predicted"/>
<dbReference type="RefSeq" id="XP_026623483.1">
    <property type="nucleotide sequence ID" value="XM_026767200.1"/>
</dbReference>
<keyword evidence="3" id="KW-1185">Reference proteome</keyword>
<evidence type="ECO:0000256" key="1">
    <source>
        <dbReference type="SAM" id="Phobius"/>
    </source>
</evidence>
<dbReference type="GeneID" id="38135556"/>
<keyword evidence="1" id="KW-1133">Transmembrane helix</keyword>
<keyword evidence="1" id="KW-0812">Transmembrane</keyword>
<evidence type="ECO:0000313" key="2">
    <source>
        <dbReference type="EMBL" id="RDH30461.1"/>
    </source>
</evidence>
<name>A0A3F3PU28_9EURO</name>
<evidence type="ECO:0000313" key="3">
    <source>
        <dbReference type="Proteomes" id="UP000253729"/>
    </source>
</evidence>
<protein>
    <submittedName>
        <fullName evidence="2">Uncharacterized protein</fullName>
    </submittedName>
</protein>
<gene>
    <name evidence="2" type="ORF">BDQ94DRAFT_148475</name>
</gene>
<reference evidence="2 3" key="1">
    <citation type="submission" date="2018-07" db="EMBL/GenBank/DDBJ databases">
        <title>The genomes of Aspergillus section Nigri reveals drivers in fungal speciation.</title>
        <authorList>
            <consortium name="DOE Joint Genome Institute"/>
            <person name="Vesth T.C."/>
            <person name="Nybo J."/>
            <person name="Theobald S."/>
            <person name="Brandl J."/>
            <person name="Frisvad J.C."/>
            <person name="Nielsen K.F."/>
            <person name="Lyhne E.K."/>
            <person name="Kogle M.E."/>
            <person name="Kuo A."/>
            <person name="Riley R."/>
            <person name="Clum A."/>
            <person name="Nolan M."/>
            <person name="Lipzen A."/>
            <person name="Salamov A."/>
            <person name="Henrissat B."/>
            <person name="Wiebenga A."/>
            <person name="De vries R.P."/>
            <person name="Grigoriev I.V."/>
            <person name="Mortensen U.H."/>
            <person name="Andersen M.R."/>
            <person name="Baker S.E."/>
        </authorList>
    </citation>
    <scope>NUCLEOTIDE SEQUENCE [LARGE SCALE GENOMIC DNA]</scope>
    <source>
        <strain evidence="2 3">CBS 139.54b</strain>
    </source>
</reference>
<organism evidence="2 3">
    <name type="scientific">Aspergillus welwitschiae</name>
    <dbReference type="NCBI Taxonomy" id="1341132"/>
    <lineage>
        <taxon>Eukaryota</taxon>
        <taxon>Fungi</taxon>
        <taxon>Dikarya</taxon>
        <taxon>Ascomycota</taxon>
        <taxon>Pezizomycotina</taxon>
        <taxon>Eurotiomycetes</taxon>
        <taxon>Eurotiomycetidae</taxon>
        <taxon>Eurotiales</taxon>
        <taxon>Aspergillaceae</taxon>
        <taxon>Aspergillus</taxon>
        <taxon>Aspergillus subgen. Circumdati</taxon>
    </lineage>
</organism>
<feature type="transmembrane region" description="Helical" evidence="1">
    <location>
        <begin position="6"/>
        <end position="31"/>
    </location>
</feature>
<dbReference type="AlphaFoldDB" id="A0A3F3PU28"/>
<keyword evidence="1" id="KW-0472">Membrane</keyword>
<sequence length="54" mass="6306">MYWQCIYDGMCFTGVYSVGCVFSFSVLFVFVERDTITSHDQLLLTTFNGHSLYY</sequence>
<accession>A0A3F3PU28</accession>
<dbReference type="EMBL" id="KZ852060">
    <property type="protein sequence ID" value="RDH30461.1"/>
    <property type="molecule type" value="Genomic_DNA"/>
</dbReference>